<keyword evidence="4" id="KW-1185">Reference proteome</keyword>
<feature type="transmembrane region" description="Helical" evidence="1">
    <location>
        <begin position="60"/>
        <end position="82"/>
    </location>
</feature>
<dbReference type="RefSeq" id="WP_188409912.1">
    <property type="nucleotide sequence ID" value="NZ_BMCP01000002.1"/>
</dbReference>
<gene>
    <name evidence="3" type="ORF">GCM10007276_23520</name>
</gene>
<dbReference type="PANTHER" id="PTHR35342:SF5">
    <property type="entry name" value="TRICARBOXYLIC TRANSPORT PROTEIN"/>
    <property type="match status" value="1"/>
</dbReference>
<dbReference type="Pfam" id="PF01970">
    <property type="entry name" value="TctA"/>
    <property type="match status" value="1"/>
</dbReference>
<evidence type="ECO:0000313" key="3">
    <source>
        <dbReference type="EMBL" id="GGE45593.1"/>
    </source>
</evidence>
<evidence type="ECO:0000256" key="1">
    <source>
        <dbReference type="SAM" id="Phobius"/>
    </source>
</evidence>
<dbReference type="EMBL" id="BMCP01000002">
    <property type="protein sequence ID" value="GGE45593.1"/>
    <property type="molecule type" value="Genomic_DNA"/>
</dbReference>
<dbReference type="InterPro" id="IPR002823">
    <property type="entry name" value="DUF112_TM"/>
</dbReference>
<protein>
    <recommendedName>
        <fullName evidence="2">DUF112 domain-containing protein</fullName>
    </recommendedName>
</protein>
<feature type="transmembrane region" description="Helical" evidence="1">
    <location>
        <begin position="108"/>
        <end position="132"/>
    </location>
</feature>
<reference evidence="3" key="2">
    <citation type="submission" date="2020-09" db="EMBL/GenBank/DDBJ databases">
        <authorList>
            <person name="Sun Q."/>
            <person name="Sedlacek I."/>
        </authorList>
    </citation>
    <scope>NUCLEOTIDE SEQUENCE</scope>
    <source>
        <strain evidence="3">CCM 7684</strain>
    </source>
</reference>
<feature type="domain" description="DUF112" evidence="2">
    <location>
        <begin position="21"/>
        <end position="438"/>
    </location>
</feature>
<keyword evidence="1" id="KW-0812">Transmembrane</keyword>
<proteinExistence type="predicted"/>
<feature type="transmembrane region" description="Helical" evidence="1">
    <location>
        <begin position="138"/>
        <end position="159"/>
    </location>
</feature>
<feature type="transmembrane region" description="Helical" evidence="1">
    <location>
        <begin position="204"/>
        <end position="223"/>
    </location>
</feature>
<feature type="transmembrane region" description="Helical" evidence="1">
    <location>
        <begin position="469"/>
        <end position="489"/>
    </location>
</feature>
<dbReference type="Proteomes" id="UP000602745">
    <property type="component" value="Unassembled WGS sequence"/>
</dbReference>
<sequence>MDIFSNIALGLTTALSFQNVLYALFGCLLGTLIGVLPGLGPLATISMLLPFTFGLEPLPALIMLAGIYYGAAYGGSTTAILVNLPGETSSVVTVIDGYQMTRQGRGGVAIATAAIGSFFAGCVGVLVLAAFSAPLTKLAFSFGGAEYFSLMVVGLLGAVSLATGSMLKSIGMVIIGLILALIGTDLNTGVQRFTFGQPHLWDGLDFIVLAVGLFAFGEIIASLEARGDREAPIGAITSLIPTREDFRRMAPAILRGTGIGSLVGVLPGAGLSMASFLSYSLEKKVSRHSAEFGSGAIEGVAGPEAANNAAAQTAFVPTLALGIPGSATMALMLGAMVMHDIQPGPGVMTKNPDLFWGLIASMWIGNLMLIVLNLPLVGIWVKLLKIPYHALFPAILLFCCIGVYSVQFSTFDIYLAAAAGVVGYLFRKLECEPAPLILGFVLGPMMEENLRRALVLSRGDFSTFVTSPISAGLLLLAAFLVAIVLLPAVRKRRDDVFSE</sequence>
<evidence type="ECO:0000313" key="4">
    <source>
        <dbReference type="Proteomes" id="UP000602745"/>
    </source>
</evidence>
<organism evidence="3 4">
    <name type="scientific">Agaricicola taiwanensis</name>
    <dbReference type="NCBI Taxonomy" id="591372"/>
    <lineage>
        <taxon>Bacteria</taxon>
        <taxon>Pseudomonadati</taxon>
        <taxon>Pseudomonadota</taxon>
        <taxon>Alphaproteobacteria</taxon>
        <taxon>Rhodobacterales</taxon>
        <taxon>Paracoccaceae</taxon>
        <taxon>Agaricicola</taxon>
    </lineage>
</organism>
<dbReference type="AlphaFoldDB" id="A0A8J3DVV9"/>
<name>A0A8J3DVV9_9RHOB</name>
<feature type="transmembrane region" description="Helical" evidence="1">
    <location>
        <begin position="354"/>
        <end position="380"/>
    </location>
</feature>
<comment type="caution">
    <text evidence="3">The sequence shown here is derived from an EMBL/GenBank/DDBJ whole genome shotgun (WGS) entry which is preliminary data.</text>
</comment>
<keyword evidence="1" id="KW-0472">Membrane</keyword>
<keyword evidence="1" id="KW-1133">Transmembrane helix</keyword>
<accession>A0A8J3DVV9</accession>
<dbReference type="PANTHER" id="PTHR35342">
    <property type="entry name" value="TRICARBOXYLIC TRANSPORT PROTEIN"/>
    <property type="match status" value="1"/>
</dbReference>
<evidence type="ECO:0000259" key="2">
    <source>
        <dbReference type="Pfam" id="PF01970"/>
    </source>
</evidence>
<feature type="transmembrane region" description="Helical" evidence="1">
    <location>
        <begin position="386"/>
        <end position="404"/>
    </location>
</feature>
<feature type="transmembrane region" description="Helical" evidence="1">
    <location>
        <begin position="314"/>
        <end position="333"/>
    </location>
</feature>
<reference evidence="3" key="1">
    <citation type="journal article" date="2014" name="Int. J. Syst. Evol. Microbiol.">
        <title>Complete genome sequence of Corynebacterium casei LMG S-19264T (=DSM 44701T), isolated from a smear-ripened cheese.</title>
        <authorList>
            <consortium name="US DOE Joint Genome Institute (JGI-PGF)"/>
            <person name="Walter F."/>
            <person name="Albersmeier A."/>
            <person name="Kalinowski J."/>
            <person name="Ruckert C."/>
        </authorList>
    </citation>
    <scope>NUCLEOTIDE SEQUENCE</scope>
    <source>
        <strain evidence="3">CCM 7684</strain>
    </source>
</reference>
<feature type="transmembrane region" description="Helical" evidence="1">
    <location>
        <begin position="20"/>
        <end position="40"/>
    </location>
</feature>
<feature type="transmembrane region" description="Helical" evidence="1">
    <location>
        <begin position="166"/>
        <end position="184"/>
    </location>
</feature>